<dbReference type="GO" id="GO:0005524">
    <property type="term" value="F:ATP binding"/>
    <property type="evidence" value="ECO:0007669"/>
    <property type="project" value="UniProtKB-KW"/>
</dbReference>
<organism evidence="1 2">
    <name type="scientific">Mucilaginibacter calamicampi</name>
    <dbReference type="NCBI Taxonomy" id="1302352"/>
    <lineage>
        <taxon>Bacteria</taxon>
        <taxon>Pseudomonadati</taxon>
        <taxon>Bacteroidota</taxon>
        <taxon>Sphingobacteriia</taxon>
        <taxon>Sphingobacteriales</taxon>
        <taxon>Sphingobacteriaceae</taxon>
        <taxon>Mucilaginibacter</taxon>
    </lineage>
</organism>
<gene>
    <name evidence="1" type="ORF">ACFQZS_17770</name>
</gene>
<dbReference type="Pfam" id="PF13207">
    <property type="entry name" value="AAA_17"/>
    <property type="match status" value="1"/>
</dbReference>
<sequence>MEKIIFAGGIHGVGKSTLCRDIAERIGLIHLSASELLKWKDLNTNDEKNKKVTDIPDTQDRLLKGLVAAIEQNGKYILDGHFCLFNKNGDVTPVPFDTFAGINPIALLLVTGDPNHIASMLKERDQRFYAADLLAEMQEQELIHAQMIANQLAIRLFVFNIKETNIEQLIHELNESFT</sequence>
<dbReference type="SUPFAM" id="SSF52540">
    <property type="entry name" value="P-loop containing nucleoside triphosphate hydrolases"/>
    <property type="match status" value="1"/>
</dbReference>
<accession>A0ABW2Z2R3</accession>
<comment type="caution">
    <text evidence="1">The sequence shown here is derived from an EMBL/GenBank/DDBJ whole genome shotgun (WGS) entry which is preliminary data.</text>
</comment>
<dbReference type="EMBL" id="JBHTHU010000022">
    <property type="protein sequence ID" value="MFD0752007.1"/>
    <property type="molecule type" value="Genomic_DNA"/>
</dbReference>
<protein>
    <submittedName>
        <fullName evidence="1">ATP-binding protein</fullName>
    </submittedName>
</protein>
<keyword evidence="1" id="KW-0067">ATP-binding</keyword>
<dbReference type="RefSeq" id="WP_377102329.1">
    <property type="nucleotide sequence ID" value="NZ_JBHTHU010000022.1"/>
</dbReference>
<keyword evidence="1" id="KW-0547">Nucleotide-binding</keyword>
<dbReference type="Gene3D" id="3.40.50.300">
    <property type="entry name" value="P-loop containing nucleotide triphosphate hydrolases"/>
    <property type="match status" value="1"/>
</dbReference>
<proteinExistence type="predicted"/>
<evidence type="ECO:0000313" key="1">
    <source>
        <dbReference type="EMBL" id="MFD0752007.1"/>
    </source>
</evidence>
<name>A0ABW2Z2R3_9SPHI</name>
<dbReference type="Proteomes" id="UP001596958">
    <property type="component" value="Unassembled WGS sequence"/>
</dbReference>
<dbReference type="InterPro" id="IPR027417">
    <property type="entry name" value="P-loop_NTPase"/>
</dbReference>
<keyword evidence="2" id="KW-1185">Reference proteome</keyword>
<evidence type="ECO:0000313" key="2">
    <source>
        <dbReference type="Proteomes" id="UP001596958"/>
    </source>
</evidence>
<reference evidence="2" key="1">
    <citation type="journal article" date="2019" name="Int. J. Syst. Evol. Microbiol.">
        <title>The Global Catalogue of Microorganisms (GCM) 10K type strain sequencing project: providing services to taxonomists for standard genome sequencing and annotation.</title>
        <authorList>
            <consortium name="The Broad Institute Genomics Platform"/>
            <consortium name="The Broad Institute Genome Sequencing Center for Infectious Disease"/>
            <person name="Wu L."/>
            <person name="Ma J."/>
        </authorList>
    </citation>
    <scope>NUCLEOTIDE SEQUENCE [LARGE SCALE GENOMIC DNA]</scope>
    <source>
        <strain evidence="2">CCUG 63418</strain>
    </source>
</reference>